<evidence type="ECO:0000256" key="5">
    <source>
        <dbReference type="ARBA" id="ARBA00022801"/>
    </source>
</evidence>
<dbReference type="InterPro" id="IPR015655">
    <property type="entry name" value="PP2C"/>
</dbReference>
<dbReference type="InterPro" id="IPR001932">
    <property type="entry name" value="PPM-type_phosphatase-like_dom"/>
</dbReference>
<accession>V6LNA5</accession>
<name>V6LNA5_9EUKA</name>
<reference evidence="10 11" key="1">
    <citation type="journal article" date="2014" name="PLoS Genet.">
        <title>The Genome of Spironucleus salmonicida Highlights a Fish Pathogen Adapted to Fluctuating Environments.</title>
        <authorList>
            <person name="Xu F."/>
            <person name="Jerlstrom-Hultqvist J."/>
            <person name="Einarsson E."/>
            <person name="Astvaldsson A."/>
            <person name="Svard S.G."/>
            <person name="Andersson J.O."/>
        </authorList>
    </citation>
    <scope>NUCLEOTIDE SEQUENCE</scope>
    <source>
        <strain evidence="11">ATCC 50377</strain>
    </source>
</reference>
<dbReference type="EMBL" id="KI546100">
    <property type="protein sequence ID" value="EST45191.1"/>
    <property type="molecule type" value="Genomic_DNA"/>
</dbReference>
<feature type="domain" description="PPM-type phosphatase" evidence="9">
    <location>
        <begin position="71"/>
        <end position="334"/>
    </location>
</feature>
<evidence type="ECO:0000256" key="7">
    <source>
        <dbReference type="ARBA" id="ARBA00022912"/>
    </source>
</evidence>
<dbReference type="GO" id="GO:0046872">
    <property type="term" value="F:metal ion binding"/>
    <property type="evidence" value="ECO:0007669"/>
    <property type="project" value="UniProtKB-KW"/>
</dbReference>
<keyword evidence="4" id="KW-0479">Metal-binding</keyword>
<evidence type="ECO:0000256" key="8">
    <source>
        <dbReference type="ARBA" id="ARBA00023211"/>
    </source>
</evidence>
<protein>
    <recommendedName>
        <fullName evidence="3">protein-serine/threonine phosphatase</fullName>
        <ecNumber evidence="3">3.1.3.16</ecNumber>
    </recommendedName>
</protein>
<dbReference type="PANTHER" id="PTHR13832:SF803">
    <property type="entry name" value="PROTEIN PHOSPHATASE 1G"/>
    <property type="match status" value="1"/>
</dbReference>
<dbReference type="VEuPathDB" id="GiardiaDB:SS50377_20135"/>
<comment type="cofactor">
    <cofactor evidence="1">
        <name>Mn(2+)</name>
        <dbReference type="ChEBI" id="CHEBI:29035"/>
    </cofactor>
</comment>
<evidence type="ECO:0000256" key="6">
    <source>
        <dbReference type="ARBA" id="ARBA00022842"/>
    </source>
</evidence>
<evidence type="ECO:0000259" key="9">
    <source>
        <dbReference type="PROSITE" id="PS51746"/>
    </source>
</evidence>
<dbReference type="PROSITE" id="PS51746">
    <property type="entry name" value="PPM_2"/>
    <property type="match status" value="1"/>
</dbReference>
<proteinExistence type="inferred from homology"/>
<evidence type="ECO:0000313" key="10">
    <source>
        <dbReference type="EMBL" id="EST45191.1"/>
    </source>
</evidence>
<dbReference type="InterPro" id="IPR036457">
    <property type="entry name" value="PPM-type-like_dom_sf"/>
</dbReference>
<dbReference type="CDD" id="cd00143">
    <property type="entry name" value="PP2Cc"/>
    <property type="match status" value="1"/>
</dbReference>
<reference evidence="11" key="2">
    <citation type="submission" date="2020-12" db="EMBL/GenBank/DDBJ databases">
        <title>New Spironucleus salmonicida genome in near-complete chromosomes.</title>
        <authorList>
            <person name="Xu F."/>
            <person name="Kurt Z."/>
            <person name="Jimenez-Gonzalez A."/>
            <person name="Astvaldsson A."/>
            <person name="Andersson J.O."/>
            <person name="Svard S.G."/>
        </authorList>
    </citation>
    <scope>NUCLEOTIDE SEQUENCE</scope>
    <source>
        <strain evidence="11">ATCC 50377</strain>
    </source>
</reference>
<dbReference type="Proteomes" id="UP000018208">
    <property type="component" value="Unassembled WGS sequence"/>
</dbReference>
<keyword evidence="6" id="KW-0460">Magnesium</keyword>
<keyword evidence="8" id="KW-0464">Manganese</keyword>
<evidence type="ECO:0000313" key="12">
    <source>
        <dbReference type="Proteomes" id="UP000018208"/>
    </source>
</evidence>
<evidence type="ECO:0000256" key="1">
    <source>
        <dbReference type="ARBA" id="ARBA00001936"/>
    </source>
</evidence>
<keyword evidence="7" id="KW-0904">Protein phosphatase</keyword>
<dbReference type="GO" id="GO:0004722">
    <property type="term" value="F:protein serine/threonine phosphatase activity"/>
    <property type="evidence" value="ECO:0007669"/>
    <property type="project" value="UniProtKB-EC"/>
</dbReference>
<dbReference type="SMART" id="SM00332">
    <property type="entry name" value="PP2Cc"/>
    <property type="match status" value="1"/>
</dbReference>
<keyword evidence="5" id="KW-0378">Hydrolase</keyword>
<comment type="similarity">
    <text evidence="2">Belongs to the PP2C family.</text>
</comment>
<dbReference type="EC" id="3.1.3.16" evidence="3"/>
<evidence type="ECO:0000313" key="11">
    <source>
        <dbReference type="EMBL" id="KAH0576789.1"/>
    </source>
</evidence>
<evidence type="ECO:0000256" key="3">
    <source>
        <dbReference type="ARBA" id="ARBA00013081"/>
    </source>
</evidence>
<dbReference type="Gene3D" id="3.60.40.10">
    <property type="entry name" value="PPM-type phosphatase domain"/>
    <property type="match status" value="1"/>
</dbReference>
<dbReference type="AlphaFoldDB" id="V6LNA5"/>
<dbReference type="Pfam" id="PF00481">
    <property type="entry name" value="PP2C"/>
    <property type="match status" value="1"/>
</dbReference>
<evidence type="ECO:0000256" key="4">
    <source>
        <dbReference type="ARBA" id="ARBA00022723"/>
    </source>
</evidence>
<dbReference type="PANTHER" id="PTHR13832">
    <property type="entry name" value="PROTEIN PHOSPHATASE 2C"/>
    <property type="match status" value="1"/>
</dbReference>
<sequence>MEIKFYNESEFEQQAKRTEQLYKKLHEVYGRKKLQVERSEQIKNKLQCELDTINKQISIQPQQSLEDLQMSVGHHTAIGRRNSNEDSHVITNKILVILDGHGGSETASIGASMILQYVEYYETGNVITDLKLGILNLDHDLPDICSESGATLAFIIKKNSKFYLCNAGDARVLTQNNTTCDHKPTDPFEKDRIERYGGIVMNGRVNAQLAVSRAIGDKAMKIYGVCGLIDIIEIDELSTDWILIACDGLFDVMDNEDVREAIECLLQNINTSTRRNSQIVIDFFYKKIDMTDIAKMSCNYKEQLQFEHTVAQAFVCAAYLLKSSDNISVIFAVKK</sequence>
<keyword evidence="12" id="KW-1185">Reference proteome</keyword>
<dbReference type="EMBL" id="AUWU02000001">
    <property type="protein sequence ID" value="KAH0576789.1"/>
    <property type="molecule type" value="Genomic_DNA"/>
</dbReference>
<organism evidence="10">
    <name type="scientific">Spironucleus salmonicida</name>
    <dbReference type="NCBI Taxonomy" id="348837"/>
    <lineage>
        <taxon>Eukaryota</taxon>
        <taxon>Metamonada</taxon>
        <taxon>Diplomonadida</taxon>
        <taxon>Hexamitidae</taxon>
        <taxon>Hexamitinae</taxon>
        <taxon>Spironucleus</taxon>
    </lineage>
</organism>
<dbReference type="SUPFAM" id="SSF81606">
    <property type="entry name" value="PP2C-like"/>
    <property type="match status" value="1"/>
</dbReference>
<gene>
    <name evidence="10" type="ORF">SS50377_14764</name>
    <name evidence="11" type="ORF">SS50377_20135</name>
</gene>
<evidence type="ECO:0000256" key="2">
    <source>
        <dbReference type="ARBA" id="ARBA00006702"/>
    </source>
</evidence>
<dbReference type="OrthoDB" id="10264738at2759"/>